<evidence type="ECO:0000313" key="2">
    <source>
        <dbReference type="EMBL" id="SDW83775.1"/>
    </source>
</evidence>
<dbReference type="Proteomes" id="UP000199675">
    <property type="component" value="Unassembled WGS sequence"/>
</dbReference>
<dbReference type="AlphaFoldDB" id="A0A1H2WT93"/>
<dbReference type="InterPro" id="IPR005618">
    <property type="entry name" value="OMPW"/>
</dbReference>
<dbReference type="PANTHER" id="PTHR36920:SF1">
    <property type="entry name" value="OUTER MEMBRANE PROTEIN W"/>
    <property type="match status" value="1"/>
</dbReference>
<evidence type="ECO:0000313" key="3">
    <source>
        <dbReference type="Proteomes" id="UP000199675"/>
    </source>
</evidence>
<keyword evidence="3" id="KW-1185">Reference proteome</keyword>
<dbReference type="Pfam" id="PF03922">
    <property type="entry name" value="OmpW"/>
    <property type="match status" value="1"/>
</dbReference>
<dbReference type="OrthoDB" id="9807574at2"/>
<dbReference type="GO" id="GO:0019867">
    <property type="term" value="C:outer membrane"/>
    <property type="evidence" value="ECO:0007669"/>
    <property type="project" value="InterPro"/>
</dbReference>
<gene>
    <name evidence="2" type="ORF">SAMN04487960_104271</name>
</gene>
<dbReference type="GO" id="GO:0055085">
    <property type="term" value="P:transmembrane transport"/>
    <property type="evidence" value="ECO:0007669"/>
    <property type="project" value="TreeGrafter"/>
</dbReference>
<reference evidence="2 3" key="1">
    <citation type="submission" date="2016-10" db="EMBL/GenBank/DDBJ databases">
        <authorList>
            <person name="de Groot N.N."/>
        </authorList>
    </citation>
    <scope>NUCLEOTIDE SEQUENCE [LARGE SCALE GENOMIC DNA]</scope>
    <source>
        <strain evidence="2 3">CGMCC 1.7059</strain>
    </source>
</reference>
<dbReference type="PANTHER" id="PTHR36920">
    <property type="match status" value="1"/>
</dbReference>
<feature type="signal peptide" evidence="1">
    <location>
        <begin position="1"/>
        <end position="22"/>
    </location>
</feature>
<protein>
    <submittedName>
        <fullName evidence="2">Outer membrane protein</fullName>
    </submittedName>
</protein>
<name>A0A1H2WT93_9GAMM</name>
<proteinExistence type="predicted"/>
<dbReference type="Gene3D" id="2.40.160.20">
    <property type="match status" value="1"/>
</dbReference>
<dbReference type="InterPro" id="IPR011250">
    <property type="entry name" value="OMP/PagP_B-barrel"/>
</dbReference>
<sequence>MSRVIKTGALAGCLLIASAAQAHEAGDFLLRVGVVYADPHASSGNVTLGGAGVGDGNWQVDVDSDTQLGITATYMLTDSIGIGVLGATPFKHDINAAGSIAGAGKLGETKQLPPTLTVQYFPLDRNSRYQPYVGAGINYTNFFEEDTTATLTGAVDAALGGGVIDDTNLRLDDSFGLALELGLDVQLTDQLGINAALWWADIDTTAKIDAVQNGQTLGTAEVDVDIDPMVYMVGLTYAF</sequence>
<keyword evidence="1" id="KW-0732">Signal</keyword>
<organism evidence="2 3">
    <name type="scientific">Marinobacter mobilis</name>
    <dbReference type="NCBI Taxonomy" id="488533"/>
    <lineage>
        <taxon>Bacteria</taxon>
        <taxon>Pseudomonadati</taxon>
        <taxon>Pseudomonadota</taxon>
        <taxon>Gammaproteobacteria</taxon>
        <taxon>Pseudomonadales</taxon>
        <taxon>Marinobacteraceae</taxon>
        <taxon>Marinobacter</taxon>
    </lineage>
</organism>
<feature type="chain" id="PRO_5011575598" evidence="1">
    <location>
        <begin position="23"/>
        <end position="239"/>
    </location>
</feature>
<dbReference type="RefSeq" id="WP_091812509.1">
    <property type="nucleotide sequence ID" value="NZ_FNNE01000004.1"/>
</dbReference>
<dbReference type="SUPFAM" id="SSF56925">
    <property type="entry name" value="OMPA-like"/>
    <property type="match status" value="1"/>
</dbReference>
<accession>A0A1H2WT93</accession>
<evidence type="ECO:0000256" key="1">
    <source>
        <dbReference type="SAM" id="SignalP"/>
    </source>
</evidence>
<dbReference type="EMBL" id="FNNE01000004">
    <property type="protein sequence ID" value="SDW83775.1"/>
    <property type="molecule type" value="Genomic_DNA"/>
</dbReference>
<dbReference type="STRING" id="488533.SAMN04487960_104271"/>